<reference evidence="2 3" key="1">
    <citation type="submission" date="2014-05" db="EMBL/GenBank/DDBJ databases">
        <title>ATOL: Assembling a taxonomically balanced genome-scale reconstruction of the evolutionary history of the Enterobacteriaceae.</title>
        <authorList>
            <person name="Plunkett G.III."/>
            <person name="Neeno-Eckwall E.C."/>
            <person name="Glasner J.D."/>
            <person name="Perna N.T."/>
        </authorList>
    </citation>
    <scope>NUCLEOTIDE SEQUENCE [LARGE SCALE GENOMIC DNA]</scope>
    <source>
        <strain evidence="2 3">ATCC 33301</strain>
    </source>
</reference>
<proteinExistence type="predicted"/>
<dbReference type="EMBL" id="JMPR01000024">
    <property type="protein sequence ID" value="KFD20278.1"/>
    <property type="molecule type" value="Genomic_DNA"/>
</dbReference>
<organism evidence="2 3">
    <name type="scientific">Tatumella ptyseos ATCC 33301</name>
    <dbReference type="NCBI Taxonomy" id="1005995"/>
    <lineage>
        <taxon>Bacteria</taxon>
        <taxon>Pseudomonadati</taxon>
        <taxon>Pseudomonadota</taxon>
        <taxon>Gammaproteobacteria</taxon>
        <taxon>Enterobacterales</taxon>
        <taxon>Erwiniaceae</taxon>
        <taxon>Tatumella</taxon>
    </lineage>
</organism>
<evidence type="ECO:0000313" key="2">
    <source>
        <dbReference type="EMBL" id="KFD20278.1"/>
    </source>
</evidence>
<name>A0A085JII2_9GAMM</name>
<dbReference type="InterPro" id="IPR041436">
    <property type="entry name" value="RNAse_A_bac"/>
</dbReference>
<gene>
    <name evidence="2" type="ORF">GTPT_1367</name>
</gene>
<dbReference type="Proteomes" id="UP000028602">
    <property type="component" value="Unassembled WGS sequence"/>
</dbReference>
<evidence type="ECO:0000313" key="3">
    <source>
        <dbReference type="Proteomes" id="UP000028602"/>
    </source>
</evidence>
<dbReference type="OrthoDB" id="6832592at2"/>
<dbReference type="AlphaFoldDB" id="A0A085JII2"/>
<dbReference type="Pfam" id="PF18431">
    <property type="entry name" value="RNAse_A_bac"/>
    <property type="match status" value="1"/>
</dbReference>
<feature type="domain" description="Bacterial CdiA-CT RNAse A" evidence="1">
    <location>
        <begin position="159"/>
        <end position="271"/>
    </location>
</feature>
<evidence type="ECO:0000259" key="1">
    <source>
        <dbReference type="Pfam" id="PF18431"/>
    </source>
</evidence>
<dbReference type="CDD" id="cd20684">
    <property type="entry name" value="CdiA-CT_Yk_RNaseA-like"/>
    <property type="match status" value="1"/>
</dbReference>
<sequence>MDDGIKIAMSPVQLAAALSDKTVTEAETMSNRLLGGLGLIMGSLELAGATALCIAPEPTGLTKAGCVVVGAHSLDSIHAAANQLIVGRNTRTATYEAATAIAKSFGADDDTALKIGLTVDIDVPLGFALGIGASRVAAVRAGRIKLSEHESMTGFKPGGHTLSTHVGKSDVELLARFEANKRLQYSTTFTNVRIAEEAISRALFANRGVIKSVLGGGRQGARLTIRYAFGKAIGYGFQRGSNQRIVMTNVRIVIEFQRYNGKPYYILTAFPAL</sequence>
<comment type="caution">
    <text evidence="2">The sequence shown here is derived from an EMBL/GenBank/DDBJ whole genome shotgun (WGS) entry which is preliminary data.</text>
</comment>
<protein>
    <recommendedName>
        <fullName evidence="1">Bacterial CdiA-CT RNAse A domain-containing protein</fullName>
    </recommendedName>
</protein>
<accession>A0A085JII2</accession>
<dbReference type="RefSeq" id="WP_029991163.1">
    <property type="nucleotide sequence ID" value="NZ_ATMJ01000044.1"/>
</dbReference>
<keyword evidence="3" id="KW-1185">Reference proteome</keyword>
<dbReference type="eggNOG" id="ENOG502ZB9M">
    <property type="taxonomic scope" value="Bacteria"/>
</dbReference>